<dbReference type="EMBL" id="BAAADD010000008">
    <property type="protein sequence ID" value="GAA0579600.1"/>
    <property type="molecule type" value="Genomic_DNA"/>
</dbReference>
<proteinExistence type="predicted"/>
<name>A0ABN1F117_9PROT</name>
<comment type="caution">
    <text evidence="1">The sequence shown here is derived from an EMBL/GenBank/DDBJ whole genome shotgun (WGS) entry which is preliminary data.</text>
</comment>
<organism evidence="1 2">
    <name type="scientific">Rhizomicrobium electricum</name>
    <dbReference type="NCBI Taxonomy" id="480070"/>
    <lineage>
        <taxon>Bacteria</taxon>
        <taxon>Pseudomonadati</taxon>
        <taxon>Pseudomonadota</taxon>
        <taxon>Alphaproteobacteria</taxon>
        <taxon>Micropepsales</taxon>
        <taxon>Micropepsaceae</taxon>
        <taxon>Rhizomicrobium</taxon>
    </lineage>
</organism>
<evidence type="ECO:0000313" key="2">
    <source>
        <dbReference type="Proteomes" id="UP001499951"/>
    </source>
</evidence>
<reference evidence="1 2" key="1">
    <citation type="journal article" date="2019" name="Int. J. Syst. Evol. Microbiol.">
        <title>The Global Catalogue of Microorganisms (GCM) 10K type strain sequencing project: providing services to taxonomists for standard genome sequencing and annotation.</title>
        <authorList>
            <consortium name="The Broad Institute Genomics Platform"/>
            <consortium name="The Broad Institute Genome Sequencing Center for Infectious Disease"/>
            <person name="Wu L."/>
            <person name="Ma J."/>
        </authorList>
    </citation>
    <scope>NUCLEOTIDE SEQUENCE [LARGE SCALE GENOMIC DNA]</scope>
    <source>
        <strain evidence="1 2">JCM 15089</strain>
    </source>
</reference>
<dbReference type="RefSeq" id="WP_166936926.1">
    <property type="nucleotide sequence ID" value="NZ_BAAADD010000008.1"/>
</dbReference>
<protein>
    <recommendedName>
        <fullName evidence="3">Response regulatory domain-containing protein</fullName>
    </recommendedName>
</protein>
<evidence type="ECO:0000313" key="1">
    <source>
        <dbReference type="EMBL" id="GAA0579600.1"/>
    </source>
</evidence>
<keyword evidence="2" id="KW-1185">Reference proteome</keyword>
<dbReference type="Proteomes" id="UP001499951">
    <property type="component" value="Unassembled WGS sequence"/>
</dbReference>
<accession>A0ABN1F117</accession>
<gene>
    <name evidence="1" type="ORF">GCM10008942_30630</name>
</gene>
<evidence type="ECO:0008006" key="3">
    <source>
        <dbReference type="Google" id="ProtNLM"/>
    </source>
</evidence>
<sequence length="127" mass="13548">MTRGICLISAGHDDGADFAGLFTGCGLDVWTPQSVEDAGIYGAALCLVIDMAGEAGYRTLRLFRDYGITTPALLIVDPGSEVAISELNCGNVMDVIPRDASPLRIMRWIQSMVAARSVLDQAQRLSA</sequence>